<evidence type="ECO:0000313" key="1">
    <source>
        <dbReference type="EMBL" id="CDI03356.1"/>
    </source>
</evidence>
<comment type="caution">
    <text evidence="1">The sequence shown here is derived from an EMBL/GenBank/DDBJ whole genome shotgun (WGS) entry which is preliminary data.</text>
</comment>
<keyword evidence="2" id="KW-1185">Reference proteome</keyword>
<evidence type="ECO:0000313" key="2">
    <source>
        <dbReference type="Proteomes" id="UP000035760"/>
    </source>
</evidence>
<sequence>MLTTISATLHKNRAEELYATLWGDLDRIHALADDDDRIAQFLAGLHNLLCHPSDKDEGIRLLHASAASMWYPAFIALTLHFRAEGDERNANRYASWAAEQGHPLAWALDYSKCSDVAQLPFAKYRFTEQVDRYTHFQQARTLRPDEEFAADLLLARFLLAAWRAEHQLSHSHIERLQTVAGTPHLPFTRYVAFRAMAHDAPKLQPDWLTDLLPSQAPVHAAYREVFYEIGCKAFHEGSDKTKEIWKLAEQFGDPLAQRVLQEFDLQHGRPLTTERRGLLTILLPEIRFEDIDWSSLYQDALHQSPDVPFPEVPHWHLTDWIRAHLHLKRRKD</sequence>
<protein>
    <submittedName>
        <fullName evidence="1">Uncharacterized protein</fullName>
    </submittedName>
</protein>
<dbReference type="AlphaFoldDB" id="W6M612"/>
<dbReference type="STRING" id="1400863.BN873_470098"/>
<accession>W6M612</accession>
<dbReference type="EMBL" id="CBTJ020000055">
    <property type="protein sequence ID" value="CDI03356.1"/>
    <property type="molecule type" value="Genomic_DNA"/>
</dbReference>
<reference evidence="1" key="2">
    <citation type="submission" date="2014-03" db="EMBL/GenBank/DDBJ databases">
        <title>Candidatus Competibacter-lineage genomes retrieved from metagenomes reveal functional metabolic diversity.</title>
        <authorList>
            <person name="McIlroy S.J."/>
            <person name="Albertsen M."/>
            <person name="Andresen E.K."/>
            <person name="Saunders A.M."/>
            <person name="Kristiansen R."/>
            <person name="Stokholm-Bjerregaard M."/>
            <person name="Nielsen K.L."/>
            <person name="Nielsen P.H."/>
        </authorList>
    </citation>
    <scope>NUCLEOTIDE SEQUENCE</scope>
    <source>
        <strain evidence="1">Run_A_D11</strain>
    </source>
</reference>
<dbReference type="Proteomes" id="UP000035760">
    <property type="component" value="Unassembled WGS sequence"/>
</dbReference>
<name>W6M612_9GAMM</name>
<gene>
    <name evidence="1" type="ORF">BN873_470098</name>
</gene>
<dbReference type="RefSeq" id="WP_139031706.1">
    <property type="nucleotide sequence ID" value="NZ_CBTJ020000055.1"/>
</dbReference>
<reference evidence="1" key="1">
    <citation type="submission" date="2013-07" db="EMBL/GenBank/DDBJ databases">
        <authorList>
            <person name="McIlroy S."/>
        </authorList>
    </citation>
    <scope>NUCLEOTIDE SEQUENCE [LARGE SCALE GENOMIC DNA]</scope>
    <source>
        <strain evidence="1">Run_A_D11</strain>
    </source>
</reference>
<organism evidence="1 2">
    <name type="scientific">Candidatus Competibacter denitrificans Run_A_D11</name>
    <dbReference type="NCBI Taxonomy" id="1400863"/>
    <lineage>
        <taxon>Bacteria</taxon>
        <taxon>Pseudomonadati</taxon>
        <taxon>Pseudomonadota</taxon>
        <taxon>Gammaproteobacteria</taxon>
        <taxon>Candidatus Competibacteraceae</taxon>
        <taxon>Candidatus Competibacter</taxon>
    </lineage>
</organism>
<proteinExistence type="predicted"/>